<evidence type="ECO:0000313" key="3">
    <source>
        <dbReference type="RefSeq" id="XP_002741457.1"/>
    </source>
</evidence>
<dbReference type="GeneID" id="100370929"/>
<keyword evidence="2" id="KW-1185">Reference proteome</keyword>
<dbReference type="RefSeq" id="XP_002741457.1">
    <property type="nucleotide sequence ID" value="XM_002741411.2"/>
</dbReference>
<evidence type="ECO:0000313" key="2">
    <source>
        <dbReference type="Proteomes" id="UP000694865"/>
    </source>
</evidence>
<organism evidence="2 3">
    <name type="scientific">Saccoglossus kowalevskii</name>
    <name type="common">Acorn worm</name>
    <dbReference type="NCBI Taxonomy" id="10224"/>
    <lineage>
        <taxon>Eukaryota</taxon>
        <taxon>Metazoa</taxon>
        <taxon>Hemichordata</taxon>
        <taxon>Enteropneusta</taxon>
        <taxon>Harrimaniidae</taxon>
        <taxon>Saccoglossus</taxon>
    </lineage>
</organism>
<sequence length="207" mass="23807">MMKLVILVAVFGLTQSYDPNVCTECNQHQNNICFDLANAYLYNPENWDVGLGEQWCEFMRIRLACLLEVYCEYAPGGYDIIRNINQLTSTLAYYDEWGICDNTVPSELGPCHLAMIREKCVNETVLHIRAKYSVSCLETVRLLDCIFEEQHNPECSFPFIFDPRNLAPYVLLNNGNCCYRPPSQELQDAAAAWREENPDGYCQCQDE</sequence>
<protein>
    <submittedName>
        <fullName evidence="3">Uncharacterized protein LOC100370929</fullName>
    </submittedName>
</protein>
<feature type="chain" id="PRO_5046727127" evidence="1">
    <location>
        <begin position="17"/>
        <end position="207"/>
    </location>
</feature>
<keyword evidence="1" id="KW-0732">Signal</keyword>
<proteinExistence type="predicted"/>
<dbReference type="Proteomes" id="UP000694865">
    <property type="component" value="Unplaced"/>
</dbReference>
<name>A0ABM0H0G0_SACKO</name>
<gene>
    <name evidence="3" type="primary">LOC100370929</name>
</gene>
<reference evidence="3" key="1">
    <citation type="submission" date="2025-08" db="UniProtKB">
        <authorList>
            <consortium name="RefSeq"/>
        </authorList>
    </citation>
    <scope>IDENTIFICATION</scope>
    <source>
        <tissue evidence="3">Testes</tissue>
    </source>
</reference>
<accession>A0ABM0H0G0</accession>
<feature type="signal peptide" evidence="1">
    <location>
        <begin position="1"/>
        <end position="16"/>
    </location>
</feature>
<evidence type="ECO:0000256" key="1">
    <source>
        <dbReference type="SAM" id="SignalP"/>
    </source>
</evidence>